<sequence>MSSDTQNAGHHHGHHGHHHHHHHEHQAALPENIQGDIAAANKAHFDAHAHSYDATRTFWKSRRTAIVEAVPFSKETTTVLEYACGTGLVSNELIQHAKSLVGVDISEGMITQFRNRFEKQGLPSDKVKGVCQELKGEDGELEGAKFDVVVASLVSCSMAYHHFDPSTLQRTTDILASVLKPGGYLAIVDNEPDAQGREMYQGVDKAALGHQTGFSREHMDRLFTGAGLSTRSYNHLTKFEVRGTEHSTFLATAQKPE</sequence>
<keyword evidence="4" id="KW-1185">Reference proteome</keyword>
<dbReference type="PANTHER" id="PTHR42912:SF93">
    <property type="entry name" value="N6-ADENOSINE-METHYLTRANSFERASE TMT1A"/>
    <property type="match status" value="1"/>
</dbReference>
<evidence type="ECO:0000313" key="4">
    <source>
        <dbReference type="Proteomes" id="UP001437256"/>
    </source>
</evidence>
<organism evidence="3 4">
    <name type="scientific">Marasmius tenuissimus</name>
    <dbReference type="NCBI Taxonomy" id="585030"/>
    <lineage>
        <taxon>Eukaryota</taxon>
        <taxon>Fungi</taxon>
        <taxon>Dikarya</taxon>
        <taxon>Basidiomycota</taxon>
        <taxon>Agaricomycotina</taxon>
        <taxon>Agaricomycetes</taxon>
        <taxon>Agaricomycetidae</taxon>
        <taxon>Agaricales</taxon>
        <taxon>Marasmiineae</taxon>
        <taxon>Marasmiaceae</taxon>
        <taxon>Marasmius</taxon>
    </lineage>
</organism>
<dbReference type="InterPro" id="IPR041698">
    <property type="entry name" value="Methyltransf_25"/>
</dbReference>
<protein>
    <recommendedName>
        <fullName evidence="2">Methyltransferase domain-containing protein</fullName>
    </recommendedName>
</protein>
<dbReference type="SUPFAM" id="SSF53335">
    <property type="entry name" value="S-adenosyl-L-methionine-dependent methyltransferases"/>
    <property type="match status" value="1"/>
</dbReference>
<dbReference type="EMBL" id="JBBXMP010000004">
    <property type="protein sequence ID" value="KAL0071300.1"/>
    <property type="molecule type" value="Genomic_DNA"/>
</dbReference>
<dbReference type="Gene3D" id="3.40.50.150">
    <property type="entry name" value="Vaccinia Virus protein VP39"/>
    <property type="match status" value="1"/>
</dbReference>
<feature type="domain" description="Methyltransferase" evidence="2">
    <location>
        <begin position="79"/>
        <end position="183"/>
    </location>
</feature>
<evidence type="ECO:0000256" key="1">
    <source>
        <dbReference type="SAM" id="MobiDB-lite"/>
    </source>
</evidence>
<name>A0ABR3ACP8_9AGAR</name>
<gene>
    <name evidence="3" type="ORF">AAF712_001866</name>
</gene>
<dbReference type="Proteomes" id="UP001437256">
    <property type="component" value="Unassembled WGS sequence"/>
</dbReference>
<evidence type="ECO:0000313" key="3">
    <source>
        <dbReference type="EMBL" id="KAL0071300.1"/>
    </source>
</evidence>
<feature type="compositionally biased region" description="Basic residues" evidence="1">
    <location>
        <begin position="9"/>
        <end position="24"/>
    </location>
</feature>
<reference evidence="3 4" key="1">
    <citation type="submission" date="2024-05" db="EMBL/GenBank/DDBJ databases">
        <title>A draft genome resource for the thread blight pathogen Marasmius tenuissimus strain MS-2.</title>
        <authorList>
            <person name="Yulfo-Soto G.E."/>
            <person name="Baruah I.K."/>
            <person name="Amoako-Attah I."/>
            <person name="Bukari Y."/>
            <person name="Meinhardt L.W."/>
            <person name="Bailey B.A."/>
            <person name="Cohen S.P."/>
        </authorList>
    </citation>
    <scope>NUCLEOTIDE SEQUENCE [LARGE SCALE GENOMIC DNA]</scope>
    <source>
        <strain evidence="3 4">MS-2</strain>
    </source>
</reference>
<comment type="caution">
    <text evidence="3">The sequence shown here is derived from an EMBL/GenBank/DDBJ whole genome shotgun (WGS) entry which is preliminary data.</text>
</comment>
<accession>A0ABR3ACP8</accession>
<evidence type="ECO:0000259" key="2">
    <source>
        <dbReference type="Pfam" id="PF13649"/>
    </source>
</evidence>
<dbReference type="InterPro" id="IPR050508">
    <property type="entry name" value="Methyltransf_Superfamily"/>
</dbReference>
<dbReference type="CDD" id="cd02440">
    <property type="entry name" value="AdoMet_MTases"/>
    <property type="match status" value="1"/>
</dbReference>
<dbReference type="Pfam" id="PF13649">
    <property type="entry name" value="Methyltransf_25"/>
    <property type="match status" value="1"/>
</dbReference>
<proteinExistence type="predicted"/>
<dbReference type="PANTHER" id="PTHR42912">
    <property type="entry name" value="METHYLTRANSFERASE"/>
    <property type="match status" value="1"/>
</dbReference>
<feature type="region of interest" description="Disordered" evidence="1">
    <location>
        <begin position="1"/>
        <end position="27"/>
    </location>
</feature>
<dbReference type="InterPro" id="IPR029063">
    <property type="entry name" value="SAM-dependent_MTases_sf"/>
</dbReference>